<dbReference type="GO" id="GO:0003677">
    <property type="term" value="F:DNA binding"/>
    <property type="evidence" value="ECO:0007669"/>
    <property type="project" value="InterPro"/>
</dbReference>
<evidence type="ECO:0000259" key="1">
    <source>
        <dbReference type="SMART" id="SM00857"/>
    </source>
</evidence>
<proteinExistence type="predicted"/>
<organism evidence="2">
    <name type="scientific">uncultured marine group II/III euryarchaeote KM3_16_D12</name>
    <dbReference type="NCBI Taxonomy" id="1457926"/>
    <lineage>
        <taxon>Archaea</taxon>
        <taxon>Methanobacteriati</taxon>
        <taxon>Methanobacteriota</taxon>
        <taxon>environmental samples</taxon>
    </lineage>
</organism>
<dbReference type="SUPFAM" id="SSF53041">
    <property type="entry name" value="Resolvase-like"/>
    <property type="match status" value="1"/>
</dbReference>
<dbReference type="AlphaFoldDB" id="A0A075GLH7"/>
<dbReference type="Pfam" id="PF00239">
    <property type="entry name" value="Resolvase"/>
    <property type="match status" value="1"/>
</dbReference>
<reference evidence="2" key="1">
    <citation type="journal article" date="2014" name="Genome Biol. Evol.">
        <title>Pangenome evidence for extensive interdomain horizontal transfer affecting lineage core and shell genes in uncultured planktonic thaumarchaeota and euryarchaeota.</title>
        <authorList>
            <person name="Deschamps P."/>
            <person name="Zivanovic Y."/>
            <person name="Moreira D."/>
            <person name="Rodriguez-Valera F."/>
            <person name="Lopez-Garcia P."/>
        </authorList>
    </citation>
    <scope>NUCLEOTIDE SEQUENCE</scope>
</reference>
<dbReference type="Gene3D" id="3.40.50.1390">
    <property type="entry name" value="Resolvase, N-terminal catalytic domain"/>
    <property type="match status" value="1"/>
</dbReference>
<name>A0A075GLH7_9EURY</name>
<dbReference type="SMART" id="SM00857">
    <property type="entry name" value="Resolvase"/>
    <property type="match status" value="1"/>
</dbReference>
<dbReference type="InterPro" id="IPR006119">
    <property type="entry name" value="Resolv_N"/>
</dbReference>
<accession>A0A075GLH7</accession>
<feature type="domain" description="Resolvase/invertase-type recombinase catalytic" evidence="1">
    <location>
        <begin position="14"/>
        <end position="182"/>
    </location>
</feature>
<evidence type="ECO:0000313" key="2">
    <source>
        <dbReference type="EMBL" id="AIF03955.1"/>
    </source>
</evidence>
<dbReference type="EMBL" id="KF900695">
    <property type="protein sequence ID" value="AIF03955.1"/>
    <property type="molecule type" value="Genomic_DNA"/>
</dbReference>
<dbReference type="GO" id="GO:0000150">
    <property type="term" value="F:DNA strand exchange activity"/>
    <property type="evidence" value="ECO:0007669"/>
    <property type="project" value="InterPro"/>
</dbReference>
<dbReference type="InterPro" id="IPR036162">
    <property type="entry name" value="Resolvase-like_N_sf"/>
</dbReference>
<sequence>MSLMTVKDLKGAKKVIYLRISGREQAAGDKKKPKHKQQTFIEQLARVNQFLTDNGLGKATDERFIFREVQSAGKNPDMHRPILIEAIETAANLKGKVAFYVTEYSRFARHHLYGPAAVIKLYESDVPLVATDHGTIHGSPKRPTPKGNLILGIDMTMGGADLDTTRAKETGGRRARKELGIYHSTGLALWPFAKEDMIDWLRQNMHSFKTVSDGGEGKQAFKRRLAAIGGAEGPSGAWAVRAAPSLLQYAERLTPEEYTRWEAFRKRILALERAEGYDGARGVGDTSWLVKAIRYRFNGYLTVPWDEAFPEPNEAEWEEVSSNPVQFLSAADRKLRRSVVGKRPKSKTWSRK</sequence>
<protein>
    <recommendedName>
        <fullName evidence="1">Resolvase/invertase-type recombinase catalytic domain-containing protein</fullName>
    </recommendedName>
</protein>